<keyword evidence="3 4" id="KW-0456">Lyase</keyword>
<feature type="domain" description="YbaK/aminoacyl-tRNA synthetase-associated" evidence="5">
    <location>
        <begin position="32"/>
        <end position="144"/>
    </location>
</feature>
<evidence type="ECO:0000256" key="2">
    <source>
        <dbReference type="ARBA" id="ARBA00022917"/>
    </source>
</evidence>
<organism evidence="6">
    <name type="scientific">Halomonas campaniensis</name>
    <dbReference type="NCBI Taxonomy" id="213554"/>
    <lineage>
        <taxon>Bacteria</taxon>
        <taxon>Pseudomonadati</taxon>
        <taxon>Pseudomonadota</taxon>
        <taxon>Gammaproteobacteria</taxon>
        <taxon>Oceanospirillales</taxon>
        <taxon>Halomonadaceae</taxon>
        <taxon>Halomonas</taxon>
    </lineage>
</organism>
<keyword evidence="2 4" id="KW-0648">Protein biosynthesis</keyword>
<dbReference type="EMBL" id="DOTR01000021">
    <property type="protein sequence ID" value="HCA01355.1"/>
    <property type="molecule type" value="Genomic_DNA"/>
</dbReference>
<accession>A0A3D0KDC2</accession>
<dbReference type="NCBIfam" id="TIGR00011">
    <property type="entry name" value="YbaK_EbsC"/>
    <property type="match status" value="1"/>
</dbReference>
<dbReference type="Pfam" id="PF04073">
    <property type="entry name" value="tRNA_edit"/>
    <property type="match status" value="1"/>
</dbReference>
<comment type="similarity">
    <text evidence="1 4">Belongs to the prolyl-tRNA editing family. YbaK/EbsC subfamily.</text>
</comment>
<evidence type="ECO:0000256" key="1">
    <source>
        <dbReference type="ARBA" id="ARBA00009798"/>
    </source>
</evidence>
<evidence type="ECO:0000259" key="5">
    <source>
        <dbReference type="Pfam" id="PF04073"/>
    </source>
</evidence>
<evidence type="ECO:0000256" key="3">
    <source>
        <dbReference type="ARBA" id="ARBA00023239"/>
    </source>
</evidence>
<dbReference type="InterPro" id="IPR007214">
    <property type="entry name" value="YbaK/aa-tRNA-synth-assoc-dom"/>
</dbReference>
<dbReference type="InterPro" id="IPR004369">
    <property type="entry name" value="Prolyl-tRNA_editing_YbaK/EbsC"/>
</dbReference>
<dbReference type="SUPFAM" id="SSF55826">
    <property type="entry name" value="YbaK/ProRS associated domain"/>
    <property type="match status" value="1"/>
</dbReference>
<dbReference type="GO" id="GO:0006412">
    <property type="term" value="P:translation"/>
    <property type="evidence" value="ECO:0007669"/>
    <property type="project" value="UniProtKB-KW"/>
</dbReference>
<dbReference type="GO" id="GO:0016829">
    <property type="term" value="F:lyase activity"/>
    <property type="evidence" value="ECO:0007669"/>
    <property type="project" value="UniProtKB-KW"/>
</dbReference>
<comment type="caution">
    <text evidence="6">The sequence shown here is derived from an EMBL/GenBank/DDBJ whole genome shotgun (WGS) entry which is preliminary data.</text>
</comment>
<protein>
    <recommendedName>
        <fullName evidence="4">Cys-tRNA(Pro)/Cys-tRNA(Cys) deacylase</fullName>
        <ecNumber evidence="4">4.2.-.-</ecNumber>
    </recommendedName>
</protein>
<sequence length="158" mass="16421">MTPAINSAKHAGIAFQIHEYQHDAAAQSYGLEAAEKLGVAAQQVFKTLVVILDGKQLAVGIVPVTSQLGLKQIAKAAGAKKASMAAPGDVERTTGYVLGGVSPLGQKKRLPTFIDDSAQTFSTLYVSAGRRGLEIELAPNDLAALCQGRFAALATTLS</sequence>
<name>A0A3D0KDC2_9GAMM</name>
<dbReference type="EC" id="4.2.-.-" evidence="4"/>
<dbReference type="PIRSF" id="PIRSF006181">
    <property type="entry name" value="EbsC_YbaK"/>
    <property type="match status" value="1"/>
</dbReference>
<dbReference type="AlphaFoldDB" id="A0A3D0KDC2"/>
<dbReference type="PANTHER" id="PTHR30411:SF0">
    <property type="entry name" value="CYS-TRNA(PRO)_CYS-TRNA(CYS) DEACYLASE YBAK"/>
    <property type="match status" value="1"/>
</dbReference>
<dbReference type="InterPro" id="IPR036754">
    <property type="entry name" value="YbaK/aa-tRNA-synt-asso_dom_sf"/>
</dbReference>
<dbReference type="GO" id="GO:0002161">
    <property type="term" value="F:aminoacyl-tRNA deacylase activity"/>
    <property type="evidence" value="ECO:0007669"/>
    <property type="project" value="InterPro"/>
</dbReference>
<gene>
    <name evidence="6" type="primary">ybaK</name>
    <name evidence="6" type="ORF">DEO68_04030</name>
</gene>
<dbReference type="Gene3D" id="3.90.960.10">
    <property type="entry name" value="YbaK/aminoacyl-tRNA synthetase-associated domain"/>
    <property type="match status" value="1"/>
</dbReference>
<reference evidence="6" key="1">
    <citation type="journal article" date="2018" name="Nat. Biotechnol.">
        <title>A standardized bacterial taxonomy based on genome phylogeny substantially revises the tree of life.</title>
        <authorList>
            <person name="Parks D.H."/>
            <person name="Chuvochina M."/>
            <person name="Waite D.W."/>
            <person name="Rinke C."/>
            <person name="Skarshewski A."/>
            <person name="Chaumeil P.A."/>
            <person name="Hugenholtz P."/>
        </authorList>
    </citation>
    <scope>NUCLEOTIDE SEQUENCE [LARGE SCALE GENOMIC DNA]</scope>
    <source>
        <strain evidence="6">UBA11284</strain>
    </source>
</reference>
<evidence type="ECO:0000256" key="4">
    <source>
        <dbReference type="PIRNR" id="PIRNR006181"/>
    </source>
</evidence>
<dbReference type="PANTHER" id="PTHR30411">
    <property type="entry name" value="CYTOPLASMIC PROTEIN"/>
    <property type="match status" value="1"/>
</dbReference>
<proteinExistence type="inferred from homology"/>
<evidence type="ECO:0000313" key="6">
    <source>
        <dbReference type="EMBL" id="HCA01355.1"/>
    </source>
</evidence>
<dbReference type="CDD" id="cd00002">
    <property type="entry name" value="YbaK_deacylase"/>
    <property type="match status" value="1"/>
</dbReference>